<gene>
    <name evidence="3" type="primary">theg</name>
</gene>
<protein>
    <submittedName>
        <fullName evidence="3">Theg spermatid protein isoform X1</fullName>
    </submittedName>
</protein>
<dbReference type="KEGG" id="bspl:114849124"/>
<evidence type="ECO:0000313" key="2">
    <source>
        <dbReference type="Proteomes" id="UP000515150"/>
    </source>
</evidence>
<proteinExistence type="predicted"/>
<dbReference type="CTD" id="51298"/>
<dbReference type="SMART" id="SM00705">
    <property type="entry name" value="THEG"/>
    <property type="match status" value="6"/>
</dbReference>
<accession>A0A6P7LPD4</accession>
<dbReference type="InterPro" id="IPR042401">
    <property type="entry name" value="SPMAP2-like"/>
</dbReference>
<keyword evidence="2" id="KW-1185">Reference proteome</keyword>
<dbReference type="AlphaFoldDB" id="A0A6P7LPD4"/>
<dbReference type="GeneID" id="114849124"/>
<dbReference type="RefSeq" id="XP_028996050.1">
    <property type="nucleotide sequence ID" value="XM_029140217.3"/>
</dbReference>
<organism evidence="2 3">
    <name type="scientific">Betta splendens</name>
    <name type="common">Siamese fighting fish</name>
    <dbReference type="NCBI Taxonomy" id="158456"/>
    <lineage>
        <taxon>Eukaryota</taxon>
        <taxon>Metazoa</taxon>
        <taxon>Chordata</taxon>
        <taxon>Craniata</taxon>
        <taxon>Vertebrata</taxon>
        <taxon>Euteleostomi</taxon>
        <taxon>Actinopterygii</taxon>
        <taxon>Neopterygii</taxon>
        <taxon>Teleostei</taxon>
        <taxon>Neoteleostei</taxon>
        <taxon>Acanthomorphata</taxon>
        <taxon>Anabantaria</taxon>
        <taxon>Anabantiformes</taxon>
        <taxon>Anabantoidei</taxon>
        <taxon>Osphronemidae</taxon>
        <taxon>Betta</taxon>
    </lineage>
</organism>
<name>A0A6P7LPD4_BETSP</name>
<reference evidence="3" key="1">
    <citation type="submission" date="2025-08" db="UniProtKB">
        <authorList>
            <consortium name="RefSeq"/>
        </authorList>
    </citation>
    <scope>IDENTIFICATION</scope>
</reference>
<evidence type="ECO:0000256" key="1">
    <source>
        <dbReference type="ARBA" id="ARBA00022737"/>
    </source>
</evidence>
<evidence type="ECO:0000313" key="3">
    <source>
        <dbReference type="RefSeq" id="XP_028996050.1"/>
    </source>
</evidence>
<sequence>MLIATVLLPVEGTYCSVSMATRIHQLAQPKPSRLQYPDRRSVYWLNEPPPETTASTTRIELTPRWLALSQCKKHSTQLIRSPEWEVSEWALRAVPSERLCSLAQPWGPAAGWQPARPLLTPLSRATQTAVASSRICQLARPRARWHPGASDHGAHPAAGTHLPYKASAHTELLATPKRQHPMFKGERPLRWAVSRAVMNHKASQRVLELSGPKERRALFDGYDPYAVSRAARSASASARVQQLCLPLPRKCSSDA</sequence>
<dbReference type="PANTHER" id="PTHR15901:SF16">
    <property type="entry name" value="TESTICULAR HAPLOID EXPRESSED GENE PROTEIN"/>
    <property type="match status" value="1"/>
</dbReference>
<dbReference type="Proteomes" id="UP000515150">
    <property type="component" value="Chromosome 22"/>
</dbReference>
<dbReference type="PANTHER" id="PTHR15901">
    <property type="entry name" value="TESTICULAR HAPLOID EXPRESSED GENE PROTEIN"/>
    <property type="match status" value="1"/>
</dbReference>
<dbReference type="InterPro" id="IPR006623">
    <property type="entry name" value="THEG"/>
</dbReference>
<keyword evidence="1" id="KW-0677">Repeat</keyword>
<dbReference type="Pfam" id="PF14912">
    <property type="entry name" value="THEG"/>
    <property type="match status" value="3"/>
</dbReference>
<dbReference type="GO" id="GO:0007283">
    <property type="term" value="P:spermatogenesis"/>
    <property type="evidence" value="ECO:0007669"/>
    <property type="project" value="TreeGrafter"/>
</dbReference>